<organism evidence="4 5">
    <name type="scientific">Craurococcus roseus</name>
    <dbReference type="NCBI Taxonomy" id="77585"/>
    <lineage>
        <taxon>Bacteria</taxon>
        <taxon>Pseudomonadati</taxon>
        <taxon>Pseudomonadota</taxon>
        <taxon>Alphaproteobacteria</taxon>
        <taxon>Acetobacterales</taxon>
        <taxon>Acetobacteraceae</taxon>
        <taxon>Craurococcus</taxon>
    </lineage>
</organism>
<dbReference type="InterPro" id="IPR011990">
    <property type="entry name" value="TPR-like_helical_dom_sf"/>
</dbReference>
<feature type="region of interest" description="Disordered" evidence="2">
    <location>
        <begin position="1"/>
        <end position="21"/>
    </location>
</feature>
<dbReference type="Proteomes" id="UP001501588">
    <property type="component" value="Unassembled WGS sequence"/>
</dbReference>
<keyword evidence="5" id="KW-1185">Reference proteome</keyword>
<dbReference type="SUPFAM" id="SSF103088">
    <property type="entry name" value="OmpA-like"/>
    <property type="match status" value="1"/>
</dbReference>
<dbReference type="PROSITE" id="PS51123">
    <property type="entry name" value="OMPA_2"/>
    <property type="match status" value="1"/>
</dbReference>
<accession>A0ABP3PUH4</accession>
<dbReference type="InterPro" id="IPR036737">
    <property type="entry name" value="OmpA-like_sf"/>
</dbReference>
<evidence type="ECO:0000256" key="2">
    <source>
        <dbReference type="SAM" id="MobiDB-lite"/>
    </source>
</evidence>
<evidence type="ECO:0000256" key="1">
    <source>
        <dbReference type="PROSITE-ProRule" id="PRU00473"/>
    </source>
</evidence>
<dbReference type="InterPro" id="IPR006665">
    <property type="entry name" value="OmpA-like"/>
</dbReference>
<evidence type="ECO:0000259" key="3">
    <source>
        <dbReference type="PROSITE" id="PS51123"/>
    </source>
</evidence>
<evidence type="ECO:0000313" key="5">
    <source>
        <dbReference type="Proteomes" id="UP001501588"/>
    </source>
</evidence>
<evidence type="ECO:0000313" key="4">
    <source>
        <dbReference type="EMBL" id="GAA0575550.1"/>
    </source>
</evidence>
<feature type="region of interest" description="Disordered" evidence="2">
    <location>
        <begin position="49"/>
        <end position="71"/>
    </location>
</feature>
<dbReference type="EMBL" id="BAAAFZ010000011">
    <property type="protein sequence ID" value="GAA0575550.1"/>
    <property type="molecule type" value="Genomic_DNA"/>
</dbReference>
<comment type="caution">
    <text evidence="4">The sequence shown here is derived from an EMBL/GenBank/DDBJ whole genome shotgun (WGS) entry which is preliminary data.</text>
</comment>
<sequence length="456" mass="47668">MIRSGRRPEASGTVRARGARRGAGRVGASLAALLLLGGCGALSGWSAKRGASPYPQETSGTPPGPPQPLDRAATGLADALLARAGAAQQPGSGRRLALVVDPFVDRSTGDETAATRAAVARITEHVRARYPSVELRPLTAAGVADMPTVLLGSISGVTGTGAAAPADGQPRAYRMRAVLADPRTGRVLDAETALVRAEDAGTTPAPFFRDAPGWLPDPAVAAYLRTVGSRPGAAVDPIYAQGLTVGALVADGMVAYEAGRYRDALERYAEAQRLPAGDQMRVHNGLYLSTWALGRRREAEEAFARVVDFGLRQERLAVKFLFRPGSTAFVPDPAVSAPYGMWIRQIAAQTHERSACLLLTGHASPTGTAAVNDRLSRGRAEYLRARLVAQRARLRERTRAAGVGAREPLVGTGADNASDALDRRVEFAPLLCANLDAAADAVNSRAGSGAPGRVPL</sequence>
<name>A0ABP3PUH4_9PROT</name>
<proteinExistence type="predicted"/>
<dbReference type="Gene3D" id="3.30.1330.60">
    <property type="entry name" value="OmpA-like domain"/>
    <property type="match status" value="1"/>
</dbReference>
<gene>
    <name evidence="4" type="ORF">GCM10009416_12790</name>
</gene>
<protein>
    <recommendedName>
        <fullName evidence="3">OmpA-like domain-containing protein</fullName>
    </recommendedName>
</protein>
<feature type="domain" description="OmpA-like" evidence="3">
    <location>
        <begin position="309"/>
        <end position="433"/>
    </location>
</feature>
<dbReference type="SUPFAM" id="SSF48452">
    <property type="entry name" value="TPR-like"/>
    <property type="match status" value="1"/>
</dbReference>
<keyword evidence="1" id="KW-0472">Membrane</keyword>
<dbReference type="RefSeq" id="WP_343894354.1">
    <property type="nucleotide sequence ID" value="NZ_BAAAFZ010000011.1"/>
</dbReference>
<reference evidence="5" key="1">
    <citation type="journal article" date="2019" name="Int. J. Syst. Evol. Microbiol.">
        <title>The Global Catalogue of Microorganisms (GCM) 10K type strain sequencing project: providing services to taxonomists for standard genome sequencing and annotation.</title>
        <authorList>
            <consortium name="The Broad Institute Genomics Platform"/>
            <consortium name="The Broad Institute Genome Sequencing Center for Infectious Disease"/>
            <person name="Wu L."/>
            <person name="Ma J."/>
        </authorList>
    </citation>
    <scope>NUCLEOTIDE SEQUENCE [LARGE SCALE GENOMIC DNA]</scope>
    <source>
        <strain evidence="5">JCM 9933</strain>
    </source>
</reference>